<dbReference type="Proteomes" id="UP000235533">
    <property type="component" value="Unassembled WGS sequence"/>
</dbReference>
<feature type="region of interest" description="Disordered" evidence="1">
    <location>
        <begin position="399"/>
        <end position="419"/>
    </location>
</feature>
<dbReference type="NCBIfam" id="NF041494">
    <property type="entry name" value="MobH"/>
    <property type="match status" value="1"/>
</dbReference>
<dbReference type="Gene3D" id="1.10.3210.40">
    <property type="match status" value="1"/>
</dbReference>
<dbReference type="RefSeq" id="WP_102551817.1">
    <property type="nucleotide sequence ID" value="NZ_MCZF01000079.1"/>
</dbReference>
<dbReference type="SUPFAM" id="SSF46785">
    <property type="entry name" value="Winged helix' DNA-binding domain"/>
    <property type="match status" value="1"/>
</dbReference>
<name>A0A2N7JSE9_VIBSP</name>
<protein>
    <recommendedName>
        <fullName evidence="2">HD/PDEase domain-containing protein</fullName>
    </recommendedName>
</protein>
<dbReference type="Pfam" id="PF07514">
    <property type="entry name" value="TraI_2"/>
    <property type="match status" value="1"/>
</dbReference>
<gene>
    <name evidence="3" type="ORF">BCT54_21445</name>
</gene>
<feature type="domain" description="HD/PDEase" evidence="2">
    <location>
        <begin position="90"/>
        <end position="251"/>
    </location>
</feature>
<dbReference type="SUPFAM" id="SSF109604">
    <property type="entry name" value="HD-domain/PDEase-like"/>
    <property type="match status" value="1"/>
</dbReference>
<dbReference type="SMART" id="SM00471">
    <property type="entry name" value="HDc"/>
    <property type="match status" value="1"/>
</dbReference>
<dbReference type="InterPro" id="IPR036390">
    <property type="entry name" value="WH_DNA-bd_sf"/>
</dbReference>
<feature type="compositionally biased region" description="Polar residues" evidence="1">
    <location>
        <begin position="449"/>
        <end position="467"/>
    </location>
</feature>
<dbReference type="InterPro" id="IPR011119">
    <property type="entry name" value="Unchr_helicase_relaxase_TraI"/>
</dbReference>
<dbReference type="AlphaFoldDB" id="A0A2N7JSE9"/>
<evidence type="ECO:0000313" key="4">
    <source>
        <dbReference type="Proteomes" id="UP000235533"/>
    </source>
</evidence>
<accession>A0A2N7JSE9</accession>
<dbReference type="CDD" id="cd00077">
    <property type="entry name" value="HDc"/>
    <property type="match status" value="1"/>
</dbReference>
<organism evidence="3 4">
    <name type="scientific">Vibrio splendidus</name>
    <dbReference type="NCBI Taxonomy" id="29497"/>
    <lineage>
        <taxon>Bacteria</taxon>
        <taxon>Pseudomonadati</taxon>
        <taxon>Pseudomonadota</taxon>
        <taxon>Gammaproteobacteria</taxon>
        <taxon>Vibrionales</taxon>
        <taxon>Vibrionaceae</taxon>
        <taxon>Vibrio</taxon>
    </lineage>
</organism>
<sequence length="608" mass="67661">MSLIERLLDWWDGKPSVSEPKETLTDGFLAPLTREALLSDEHIKHRLTTLKRSGIGLPYEVWDEFVVDTVVAFSQYTQELPASEHHHHAYKRGLLLHSLDVAIYALRIRRNYALPPLCAPEDRTFREIVWVYGVFIAALLHDAGKVFDFEIQLLENQQQQKWDYTTPITQPYRFRYLKSRHYDDHKAVAHSLLSRVLSQNPMRALTHDRQLWNAMSDFLTGQAREDNVFAEIVQQADAASVAQDLGAEGEAISIAAENAKKQSHSLGSQLQLTLKHLLGSGKIPLNRKGAEGFIEGDMAYLICKPVADLLRRELTERGLTHVPSDNSKLFNELQHYALIESGEDGHAVVRVEVSLSESDWTQPFTCIKANWRKLLPDADIPSLKGSITLLNNDVDVEATEPQVEPQAEEPLLSTDVNQAPTAPVSTELNEDLLLAAMGMASPGIEPQKSADSNSEALPQPSETSVQSKPEIKSQEDSPTSKTLVLADMNQEAVAKAFVAWCEAVIVMGTHKTNHKGALFHRVDEYLALSSPNAFKTFIQSRCVNTPESAYPCIQTALNGFALVNSDSGITVHQVGVKGGKHMNMMLLPLSDKVRAKLPINPMLEWPHA</sequence>
<evidence type="ECO:0000256" key="1">
    <source>
        <dbReference type="SAM" id="MobiDB-lite"/>
    </source>
</evidence>
<proteinExistence type="predicted"/>
<comment type="caution">
    <text evidence="3">The sequence shown here is derived from an EMBL/GenBank/DDBJ whole genome shotgun (WGS) entry which is preliminary data.</text>
</comment>
<evidence type="ECO:0000259" key="2">
    <source>
        <dbReference type="SMART" id="SM00471"/>
    </source>
</evidence>
<evidence type="ECO:0000313" key="3">
    <source>
        <dbReference type="EMBL" id="PMM57308.1"/>
    </source>
</evidence>
<feature type="region of interest" description="Disordered" evidence="1">
    <location>
        <begin position="442"/>
        <end position="479"/>
    </location>
</feature>
<reference evidence="4" key="1">
    <citation type="submission" date="2016-07" db="EMBL/GenBank/DDBJ databases">
        <title>Nontailed viruses are major unrecognized killers of bacteria in the ocean.</title>
        <authorList>
            <person name="Kauffman K."/>
            <person name="Hussain F."/>
            <person name="Yang J."/>
            <person name="Arevalo P."/>
            <person name="Brown J."/>
            <person name="Cutler M."/>
            <person name="Kelly L."/>
            <person name="Polz M.F."/>
        </authorList>
    </citation>
    <scope>NUCLEOTIDE SEQUENCE [LARGE SCALE GENOMIC DNA]</scope>
    <source>
        <strain evidence="4">10N.261.48.B5</strain>
    </source>
</reference>
<dbReference type="EMBL" id="MCZF01000079">
    <property type="protein sequence ID" value="PMM57308.1"/>
    <property type="molecule type" value="Genomic_DNA"/>
</dbReference>
<dbReference type="InterPro" id="IPR003607">
    <property type="entry name" value="HD/PDEase_dom"/>
</dbReference>